<protein>
    <submittedName>
        <fullName evidence="1">Uncharacterized protein</fullName>
    </submittedName>
</protein>
<reference evidence="1" key="1">
    <citation type="submission" date="2021-05" db="EMBL/GenBank/DDBJ databases">
        <authorList>
            <person name="Alioto T."/>
            <person name="Alioto T."/>
            <person name="Gomez Garrido J."/>
        </authorList>
    </citation>
    <scope>NUCLEOTIDE SEQUENCE</scope>
</reference>
<organism evidence="1">
    <name type="scientific">Cacopsylla melanoneura</name>
    <dbReference type="NCBI Taxonomy" id="428564"/>
    <lineage>
        <taxon>Eukaryota</taxon>
        <taxon>Metazoa</taxon>
        <taxon>Ecdysozoa</taxon>
        <taxon>Arthropoda</taxon>
        <taxon>Hexapoda</taxon>
        <taxon>Insecta</taxon>
        <taxon>Pterygota</taxon>
        <taxon>Neoptera</taxon>
        <taxon>Paraneoptera</taxon>
        <taxon>Hemiptera</taxon>
        <taxon>Sternorrhyncha</taxon>
        <taxon>Psylloidea</taxon>
        <taxon>Psyllidae</taxon>
        <taxon>Psyllinae</taxon>
        <taxon>Cacopsylla</taxon>
    </lineage>
</organism>
<accession>A0A8D9B9B8</accession>
<sequence length="109" mass="12407">MTRIQVLQLEPTFNVFNLYFLSSLTVDLSHPHIVVSSLALENSIDNIQALVKQLFNVFQRCVVFGQESIECIHCCHFCQLFLVDGFQLLNGSVHEFNIVDVSDSPIELH</sequence>
<name>A0A8D9B9B8_9HEMI</name>
<proteinExistence type="predicted"/>
<dbReference type="AlphaFoldDB" id="A0A8D9B9B8"/>
<dbReference type="EMBL" id="HBUF01618758">
    <property type="protein sequence ID" value="CAG6780509.1"/>
    <property type="molecule type" value="Transcribed_RNA"/>
</dbReference>
<evidence type="ECO:0000313" key="1">
    <source>
        <dbReference type="EMBL" id="CAG6780500.1"/>
    </source>
</evidence>
<dbReference type="EMBL" id="HBUF01618757">
    <property type="protein sequence ID" value="CAG6780506.1"/>
    <property type="molecule type" value="Transcribed_RNA"/>
</dbReference>
<dbReference type="EMBL" id="HBUF01618756">
    <property type="protein sequence ID" value="CAG6780503.1"/>
    <property type="molecule type" value="Transcribed_RNA"/>
</dbReference>
<dbReference type="EMBL" id="HBUF01618755">
    <property type="protein sequence ID" value="CAG6780500.1"/>
    <property type="molecule type" value="Transcribed_RNA"/>
</dbReference>